<sequence>MQMCLSSSIGRMEDTITNQFENNTMATRSLTDIFLLMRTNSIQSRGIYSFQGSKHNDYDTDSDEGINDKAALMEAGRSMVKTNSIEMRSQEKSPPTWTGLLEDAQYSITKLQNKLKELQSLQDAQVLRPTLDDSSLQEKHIQDLTLDITRIFGSTKKIIQQIRLHSSGLSGNKESQLSYNVSSALVSSLQNLFNEFRNSQQIYLNKIKHREAMSSQMCFETEENSSNSDLLDMFGNDSNSFGQQQQMQQSNQTQTFAAILIEEENAKMAVQWEREANQISSSVLELNNIFKDLAHMVVQQGSVLDRIDYNIEQTEIRVKKGAAELIKAEKYHRSNRKMKCILILAPISIMLLILLDITKF</sequence>
<dbReference type="SMART" id="SM00397">
    <property type="entry name" value="t_SNARE"/>
    <property type="match status" value="1"/>
</dbReference>
<evidence type="ECO:0000256" key="5">
    <source>
        <dbReference type="ARBA" id="ARBA00022927"/>
    </source>
</evidence>
<dbReference type="GO" id="GO:0048278">
    <property type="term" value="P:vesicle docking"/>
    <property type="evidence" value="ECO:0007669"/>
    <property type="project" value="TreeGrafter"/>
</dbReference>
<protein>
    <submittedName>
        <fullName evidence="12">Syntaxin-16-like</fullName>
    </submittedName>
</protein>
<evidence type="ECO:0000256" key="1">
    <source>
        <dbReference type="ARBA" id="ARBA00004409"/>
    </source>
</evidence>
<keyword evidence="6 10" id="KW-1133">Transmembrane helix</keyword>
<dbReference type="GO" id="GO:0005484">
    <property type="term" value="F:SNAP receptor activity"/>
    <property type="evidence" value="ECO:0007669"/>
    <property type="project" value="TreeGrafter"/>
</dbReference>
<feature type="domain" description="T-SNARE coiled-coil homology" evidence="11">
    <location>
        <begin position="266"/>
        <end position="328"/>
    </location>
</feature>
<keyword evidence="9 10" id="KW-0472">Membrane</keyword>
<evidence type="ECO:0000313" key="12">
    <source>
        <dbReference type="EMBL" id="KAF0760280.1"/>
    </source>
</evidence>
<evidence type="ECO:0000256" key="8">
    <source>
        <dbReference type="ARBA" id="ARBA00023054"/>
    </source>
</evidence>
<dbReference type="EMBL" id="VUJU01002731">
    <property type="protein sequence ID" value="KAF0760280.1"/>
    <property type="molecule type" value="Genomic_DNA"/>
</dbReference>
<reference evidence="12 13" key="1">
    <citation type="submission" date="2019-08" db="EMBL/GenBank/DDBJ databases">
        <title>Whole genome of Aphis craccivora.</title>
        <authorList>
            <person name="Voronova N.V."/>
            <person name="Shulinski R.S."/>
            <person name="Bandarenka Y.V."/>
            <person name="Zhorov D.G."/>
            <person name="Warner D."/>
        </authorList>
    </citation>
    <scope>NUCLEOTIDE SEQUENCE [LARGE SCALE GENOMIC DNA]</scope>
    <source>
        <strain evidence="12">180601</strain>
        <tissue evidence="12">Whole Body</tissue>
    </source>
</reference>
<dbReference type="Proteomes" id="UP000478052">
    <property type="component" value="Unassembled WGS sequence"/>
</dbReference>
<dbReference type="AlphaFoldDB" id="A0A6G0YRP1"/>
<evidence type="ECO:0000256" key="7">
    <source>
        <dbReference type="ARBA" id="ARBA00023034"/>
    </source>
</evidence>
<organism evidence="12 13">
    <name type="scientific">Aphis craccivora</name>
    <name type="common">Cowpea aphid</name>
    <dbReference type="NCBI Taxonomy" id="307492"/>
    <lineage>
        <taxon>Eukaryota</taxon>
        <taxon>Metazoa</taxon>
        <taxon>Ecdysozoa</taxon>
        <taxon>Arthropoda</taxon>
        <taxon>Hexapoda</taxon>
        <taxon>Insecta</taxon>
        <taxon>Pterygota</taxon>
        <taxon>Neoptera</taxon>
        <taxon>Paraneoptera</taxon>
        <taxon>Hemiptera</taxon>
        <taxon>Sternorrhyncha</taxon>
        <taxon>Aphidomorpha</taxon>
        <taxon>Aphidoidea</taxon>
        <taxon>Aphididae</taxon>
        <taxon>Aphidini</taxon>
        <taxon>Aphis</taxon>
        <taxon>Aphis</taxon>
    </lineage>
</organism>
<comment type="similarity">
    <text evidence="2">Belongs to the syntaxin family.</text>
</comment>
<dbReference type="GO" id="GO:0031201">
    <property type="term" value="C:SNARE complex"/>
    <property type="evidence" value="ECO:0007669"/>
    <property type="project" value="TreeGrafter"/>
</dbReference>
<keyword evidence="13" id="KW-1185">Reference proteome</keyword>
<keyword evidence="4 10" id="KW-0812">Transmembrane</keyword>
<dbReference type="Gene3D" id="1.20.58.70">
    <property type="match status" value="1"/>
</dbReference>
<dbReference type="InterPro" id="IPR045242">
    <property type="entry name" value="Syntaxin"/>
</dbReference>
<dbReference type="CDD" id="cd15845">
    <property type="entry name" value="SNARE_syntaxin16"/>
    <property type="match status" value="1"/>
</dbReference>
<comment type="subcellular location">
    <subcellularLocation>
        <location evidence="1">Golgi apparatus membrane</location>
        <topology evidence="1">Single-pass type IV membrane protein</topology>
    </subcellularLocation>
</comment>
<dbReference type="GO" id="GO:0006886">
    <property type="term" value="P:intracellular protein transport"/>
    <property type="evidence" value="ECO:0007669"/>
    <property type="project" value="TreeGrafter"/>
</dbReference>
<evidence type="ECO:0000256" key="3">
    <source>
        <dbReference type="ARBA" id="ARBA00022448"/>
    </source>
</evidence>
<dbReference type="InterPro" id="IPR010989">
    <property type="entry name" value="SNARE"/>
</dbReference>
<dbReference type="PANTHER" id="PTHR19957">
    <property type="entry name" value="SYNTAXIN"/>
    <property type="match status" value="1"/>
</dbReference>
<evidence type="ECO:0000256" key="10">
    <source>
        <dbReference type="SAM" id="Phobius"/>
    </source>
</evidence>
<dbReference type="GO" id="GO:0006906">
    <property type="term" value="P:vesicle fusion"/>
    <property type="evidence" value="ECO:0007669"/>
    <property type="project" value="TreeGrafter"/>
</dbReference>
<dbReference type="InterPro" id="IPR000727">
    <property type="entry name" value="T_SNARE_dom"/>
</dbReference>
<evidence type="ECO:0000256" key="4">
    <source>
        <dbReference type="ARBA" id="ARBA00022692"/>
    </source>
</evidence>
<evidence type="ECO:0000313" key="13">
    <source>
        <dbReference type="Proteomes" id="UP000478052"/>
    </source>
</evidence>
<gene>
    <name evidence="12" type="ORF">FWK35_00024043</name>
</gene>
<evidence type="ECO:0000256" key="2">
    <source>
        <dbReference type="ARBA" id="ARBA00009063"/>
    </source>
</evidence>
<keyword evidence="7" id="KW-0333">Golgi apparatus</keyword>
<keyword evidence="8" id="KW-0175">Coiled coil</keyword>
<dbReference type="PANTHER" id="PTHR19957:SF83">
    <property type="entry name" value="SYNTAXIN-16"/>
    <property type="match status" value="1"/>
</dbReference>
<evidence type="ECO:0000256" key="9">
    <source>
        <dbReference type="ARBA" id="ARBA00023136"/>
    </source>
</evidence>
<dbReference type="GO" id="GO:0000139">
    <property type="term" value="C:Golgi membrane"/>
    <property type="evidence" value="ECO:0007669"/>
    <property type="project" value="UniProtKB-SubCell"/>
</dbReference>
<evidence type="ECO:0000259" key="11">
    <source>
        <dbReference type="PROSITE" id="PS50192"/>
    </source>
</evidence>
<proteinExistence type="inferred from homology"/>
<comment type="caution">
    <text evidence="12">The sequence shown here is derived from an EMBL/GenBank/DDBJ whole genome shotgun (WGS) entry which is preliminary data.</text>
</comment>
<dbReference type="PROSITE" id="PS50192">
    <property type="entry name" value="T_SNARE"/>
    <property type="match status" value="1"/>
</dbReference>
<accession>A0A6G0YRP1</accession>
<feature type="transmembrane region" description="Helical" evidence="10">
    <location>
        <begin position="340"/>
        <end position="358"/>
    </location>
</feature>
<dbReference type="Pfam" id="PF05739">
    <property type="entry name" value="SNARE"/>
    <property type="match status" value="1"/>
</dbReference>
<evidence type="ECO:0000256" key="6">
    <source>
        <dbReference type="ARBA" id="ARBA00022989"/>
    </source>
</evidence>
<dbReference type="OrthoDB" id="10251371at2759"/>
<dbReference type="GO" id="GO:0000149">
    <property type="term" value="F:SNARE binding"/>
    <property type="evidence" value="ECO:0007669"/>
    <property type="project" value="TreeGrafter"/>
</dbReference>
<dbReference type="SUPFAM" id="SSF47661">
    <property type="entry name" value="t-snare proteins"/>
    <property type="match status" value="1"/>
</dbReference>
<name>A0A6G0YRP1_APHCR</name>
<keyword evidence="5" id="KW-0653">Protein transport</keyword>
<keyword evidence="3" id="KW-0813">Transport</keyword>